<evidence type="ECO:0000259" key="8">
    <source>
        <dbReference type="PROSITE" id="PS50850"/>
    </source>
</evidence>
<feature type="transmembrane region" description="Helical" evidence="7">
    <location>
        <begin position="349"/>
        <end position="371"/>
    </location>
</feature>
<dbReference type="InterPro" id="IPR005829">
    <property type="entry name" value="Sugar_transporter_CS"/>
</dbReference>
<dbReference type="KEGG" id="ehx:EMIHUDRAFT_432500"/>
<dbReference type="Pfam" id="PF00083">
    <property type="entry name" value="Sugar_tr"/>
    <property type="match status" value="1"/>
</dbReference>
<dbReference type="InterPro" id="IPR036259">
    <property type="entry name" value="MFS_trans_sf"/>
</dbReference>
<dbReference type="PROSITE" id="PS00216">
    <property type="entry name" value="SUGAR_TRANSPORT_1"/>
    <property type="match status" value="1"/>
</dbReference>
<name>A0A0D3ITH3_EMIH1</name>
<dbReference type="GO" id="GO:0005351">
    <property type="term" value="F:carbohydrate:proton symporter activity"/>
    <property type="evidence" value="ECO:0007669"/>
    <property type="project" value="TreeGrafter"/>
</dbReference>
<dbReference type="HOGENOM" id="CLU_001265_30_5_1"/>
<proteinExistence type="inferred from homology"/>
<evidence type="ECO:0000256" key="4">
    <source>
        <dbReference type="ARBA" id="ARBA00022989"/>
    </source>
</evidence>
<reference evidence="10" key="1">
    <citation type="journal article" date="2013" name="Nature">
        <title>Pan genome of the phytoplankton Emiliania underpins its global distribution.</title>
        <authorList>
            <person name="Read B.A."/>
            <person name="Kegel J."/>
            <person name="Klute M.J."/>
            <person name="Kuo A."/>
            <person name="Lefebvre S.C."/>
            <person name="Maumus F."/>
            <person name="Mayer C."/>
            <person name="Miller J."/>
            <person name="Monier A."/>
            <person name="Salamov A."/>
            <person name="Young J."/>
            <person name="Aguilar M."/>
            <person name="Claverie J.M."/>
            <person name="Frickenhaus S."/>
            <person name="Gonzalez K."/>
            <person name="Herman E.K."/>
            <person name="Lin Y.C."/>
            <person name="Napier J."/>
            <person name="Ogata H."/>
            <person name="Sarno A.F."/>
            <person name="Shmutz J."/>
            <person name="Schroeder D."/>
            <person name="de Vargas C."/>
            <person name="Verret F."/>
            <person name="von Dassow P."/>
            <person name="Valentin K."/>
            <person name="Van de Peer Y."/>
            <person name="Wheeler G."/>
            <person name="Dacks J.B."/>
            <person name="Delwiche C.F."/>
            <person name="Dyhrman S.T."/>
            <person name="Glockner G."/>
            <person name="John U."/>
            <person name="Richards T."/>
            <person name="Worden A.Z."/>
            <person name="Zhang X."/>
            <person name="Grigoriev I.V."/>
            <person name="Allen A.E."/>
            <person name="Bidle K."/>
            <person name="Borodovsky M."/>
            <person name="Bowler C."/>
            <person name="Brownlee C."/>
            <person name="Cock J.M."/>
            <person name="Elias M."/>
            <person name="Gladyshev V.N."/>
            <person name="Groth M."/>
            <person name="Guda C."/>
            <person name="Hadaegh A."/>
            <person name="Iglesias-Rodriguez M.D."/>
            <person name="Jenkins J."/>
            <person name="Jones B.M."/>
            <person name="Lawson T."/>
            <person name="Leese F."/>
            <person name="Lindquist E."/>
            <person name="Lobanov A."/>
            <person name="Lomsadze A."/>
            <person name="Malik S.B."/>
            <person name="Marsh M.E."/>
            <person name="Mackinder L."/>
            <person name="Mock T."/>
            <person name="Mueller-Roeber B."/>
            <person name="Pagarete A."/>
            <person name="Parker M."/>
            <person name="Probert I."/>
            <person name="Quesneville H."/>
            <person name="Raines C."/>
            <person name="Rensing S.A."/>
            <person name="Riano-Pachon D.M."/>
            <person name="Richier S."/>
            <person name="Rokitta S."/>
            <person name="Shiraiwa Y."/>
            <person name="Soanes D.M."/>
            <person name="van der Giezen M."/>
            <person name="Wahlund T.M."/>
            <person name="Williams B."/>
            <person name="Wilson W."/>
            <person name="Wolfe G."/>
            <person name="Wurch L.L."/>
        </authorList>
    </citation>
    <scope>NUCLEOTIDE SEQUENCE</scope>
</reference>
<keyword evidence="6" id="KW-0813">Transport</keyword>
<dbReference type="InterPro" id="IPR005828">
    <property type="entry name" value="MFS_sugar_transport-like"/>
</dbReference>
<dbReference type="Gene3D" id="1.20.1250.20">
    <property type="entry name" value="MFS general substrate transporter like domains"/>
    <property type="match status" value="1"/>
</dbReference>
<feature type="domain" description="Major facilitator superfamily (MFS) profile" evidence="8">
    <location>
        <begin position="31"/>
        <end position="466"/>
    </location>
</feature>
<reference evidence="9" key="2">
    <citation type="submission" date="2024-10" db="UniProtKB">
        <authorList>
            <consortium name="EnsemblProtists"/>
        </authorList>
    </citation>
    <scope>IDENTIFICATION</scope>
</reference>
<dbReference type="EnsemblProtists" id="EOD14558">
    <property type="protein sequence ID" value="EOD14558"/>
    <property type="gene ID" value="EMIHUDRAFT_432500"/>
</dbReference>
<accession>A0A0D3ITH3</accession>
<protein>
    <recommendedName>
        <fullName evidence="8">Major facilitator superfamily (MFS) profile domain-containing protein</fullName>
    </recommendedName>
</protein>
<feature type="transmembrane region" description="Helical" evidence="7">
    <location>
        <begin position="169"/>
        <end position="188"/>
    </location>
</feature>
<feature type="transmembrane region" description="Helical" evidence="7">
    <location>
        <begin position="200"/>
        <end position="219"/>
    </location>
</feature>
<dbReference type="PANTHER" id="PTHR48022:SF2">
    <property type="entry name" value="PLASTIDIC GLUCOSE TRANSPORTER 4"/>
    <property type="match status" value="1"/>
</dbReference>
<feature type="transmembrane region" description="Helical" evidence="7">
    <location>
        <begin position="136"/>
        <end position="157"/>
    </location>
</feature>
<dbReference type="GO" id="GO:0016020">
    <property type="term" value="C:membrane"/>
    <property type="evidence" value="ECO:0007669"/>
    <property type="project" value="UniProtKB-SubCell"/>
</dbReference>
<organism evidence="9 10">
    <name type="scientific">Emiliania huxleyi (strain CCMP1516)</name>
    <dbReference type="NCBI Taxonomy" id="280463"/>
    <lineage>
        <taxon>Eukaryota</taxon>
        <taxon>Haptista</taxon>
        <taxon>Haptophyta</taxon>
        <taxon>Prymnesiophyceae</taxon>
        <taxon>Isochrysidales</taxon>
        <taxon>Noelaerhabdaceae</taxon>
        <taxon>Emiliania</taxon>
    </lineage>
</organism>
<dbReference type="Proteomes" id="UP000013827">
    <property type="component" value="Unassembled WGS sequence"/>
</dbReference>
<comment type="subcellular location">
    <subcellularLocation>
        <location evidence="1">Membrane</location>
        <topology evidence="1">Multi-pass membrane protein</topology>
    </subcellularLocation>
</comment>
<feature type="transmembrane region" description="Helical" evidence="7">
    <location>
        <begin position="319"/>
        <end position="342"/>
    </location>
</feature>
<feature type="transmembrane region" description="Helical" evidence="7">
    <location>
        <begin position="285"/>
        <end position="307"/>
    </location>
</feature>
<keyword evidence="4 7" id="KW-1133">Transmembrane helix</keyword>
<dbReference type="PROSITE" id="PS00217">
    <property type="entry name" value="SUGAR_TRANSPORT_2"/>
    <property type="match status" value="1"/>
</dbReference>
<feature type="transmembrane region" description="Helical" evidence="7">
    <location>
        <begin position="106"/>
        <end position="124"/>
    </location>
</feature>
<dbReference type="OMA" id="GCYRIPV"/>
<evidence type="ECO:0000256" key="3">
    <source>
        <dbReference type="ARBA" id="ARBA00022692"/>
    </source>
</evidence>
<evidence type="ECO:0000256" key="1">
    <source>
        <dbReference type="ARBA" id="ARBA00004141"/>
    </source>
</evidence>
<evidence type="ECO:0000256" key="2">
    <source>
        <dbReference type="ARBA" id="ARBA00010992"/>
    </source>
</evidence>
<evidence type="ECO:0000313" key="10">
    <source>
        <dbReference type="Proteomes" id="UP000013827"/>
    </source>
</evidence>
<evidence type="ECO:0000256" key="5">
    <source>
        <dbReference type="ARBA" id="ARBA00023136"/>
    </source>
</evidence>
<evidence type="ECO:0000313" key="9">
    <source>
        <dbReference type="EnsemblProtists" id="EOD14558"/>
    </source>
</evidence>
<dbReference type="PANTHER" id="PTHR48022">
    <property type="entry name" value="PLASTIDIC GLUCOSE TRANSPORTER 4"/>
    <property type="match status" value="1"/>
</dbReference>
<dbReference type="AlphaFoldDB" id="A0A0D3ITH3"/>
<sequence>MRPDHATKALDISVGTRVEADGGLTPLVLLVSAVAAIGGFVFGYDIGGGGGSFAMQGFQTQFGWANKSEAVRADEIGWISALLTLGAAAGAAPSGILSDRVGRRPCIITSALIFSIGASLQAFASGSPSASLAQLYVGRLVGGFGVGMLSTTVPVYIAECAPGSWRGSLSMCWQFAIVIGIVVASLANVPLAHWDQGWRVSYGGNVVFALLLALLMVWMPESPRWLGQRGREAALRRTLSRLRSSTLAAEEEATSIEAKAAEEAAGGASSWRGLLRRPLAMRHRMLLGVALQCWQPLAGINAIMFFAPKILLAYFSAEAALWGTLGINVANAAATVVALVGVDRLGRVPLLLASGLLMCVCHLAMVALALSPPSKQLGYAVVSVASLFVASFAFGWGPLPWTVCSEIFPTKYRSKATAVTTATNWLVNTAVGKVFPLLPLATAFAIFAAACFAACATVFFFQPETANLGMEQIDEAFESHRVRRVSAKLWSADRRARIRAEGRRRMRAAAGAAAVAYASEVRAAGGDGAAGVGKGEEKRESIV</sequence>
<dbReference type="STRING" id="2903.R1BWM5"/>
<dbReference type="eggNOG" id="KOG0254">
    <property type="taxonomic scope" value="Eukaryota"/>
</dbReference>
<feature type="transmembrane region" description="Helical" evidence="7">
    <location>
        <begin position="377"/>
        <end position="396"/>
    </location>
</feature>
<dbReference type="GeneID" id="17260843"/>
<keyword evidence="10" id="KW-1185">Reference proteome</keyword>
<dbReference type="PRINTS" id="PR00171">
    <property type="entry name" value="SUGRTRNSPORT"/>
</dbReference>
<dbReference type="InterPro" id="IPR020846">
    <property type="entry name" value="MFS_dom"/>
</dbReference>
<feature type="transmembrane region" description="Helical" evidence="7">
    <location>
        <begin position="76"/>
        <end position="97"/>
    </location>
</feature>
<dbReference type="NCBIfam" id="TIGR00879">
    <property type="entry name" value="SP"/>
    <property type="match status" value="1"/>
</dbReference>
<dbReference type="InterPro" id="IPR003663">
    <property type="entry name" value="Sugar/inositol_transpt"/>
</dbReference>
<keyword evidence="3 7" id="KW-0812">Transmembrane</keyword>
<comment type="similarity">
    <text evidence="2 6">Belongs to the major facilitator superfamily. Sugar transporter (TC 2.A.1.1) family.</text>
</comment>
<evidence type="ECO:0000256" key="7">
    <source>
        <dbReference type="SAM" id="Phobius"/>
    </source>
</evidence>
<dbReference type="PaxDb" id="2903-EOD14558"/>
<evidence type="ECO:0000256" key="6">
    <source>
        <dbReference type="RuleBase" id="RU003346"/>
    </source>
</evidence>
<dbReference type="InterPro" id="IPR050360">
    <property type="entry name" value="MFS_Sugar_Transporters"/>
</dbReference>
<dbReference type="SUPFAM" id="SSF103473">
    <property type="entry name" value="MFS general substrate transporter"/>
    <property type="match status" value="1"/>
</dbReference>
<feature type="transmembrane region" description="Helical" evidence="7">
    <location>
        <begin position="27"/>
        <end position="46"/>
    </location>
</feature>
<dbReference type="RefSeq" id="XP_005766987.1">
    <property type="nucleotide sequence ID" value="XM_005766930.1"/>
</dbReference>
<feature type="transmembrane region" description="Helical" evidence="7">
    <location>
        <begin position="441"/>
        <end position="461"/>
    </location>
</feature>
<dbReference type="PROSITE" id="PS50850">
    <property type="entry name" value="MFS"/>
    <property type="match status" value="1"/>
</dbReference>
<keyword evidence="5 7" id="KW-0472">Membrane</keyword>